<dbReference type="EMBL" id="AGNK02003245">
    <property type="status" value="NOT_ANNOTATED_CDS"/>
    <property type="molecule type" value="Genomic_DNA"/>
</dbReference>
<dbReference type="AlphaFoldDB" id="K3XTN8"/>
<dbReference type="EnsemblPlants" id="KQL06371">
    <property type="protein sequence ID" value="KQL06371"/>
    <property type="gene ID" value="SETIT_005295mg"/>
</dbReference>
<dbReference type="HOGENOM" id="CLU_3360597_0_0_1"/>
<evidence type="ECO:0000313" key="2">
    <source>
        <dbReference type="Proteomes" id="UP000004995"/>
    </source>
</evidence>
<organism evidence="1 2">
    <name type="scientific">Setaria italica</name>
    <name type="common">Foxtail millet</name>
    <name type="synonym">Panicum italicum</name>
    <dbReference type="NCBI Taxonomy" id="4555"/>
    <lineage>
        <taxon>Eukaryota</taxon>
        <taxon>Viridiplantae</taxon>
        <taxon>Streptophyta</taxon>
        <taxon>Embryophyta</taxon>
        <taxon>Tracheophyta</taxon>
        <taxon>Spermatophyta</taxon>
        <taxon>Magnoliopsida</taxon>
        <taxon>Liliopsida</taxon>
        <taxon>Poales</taxon>
        <taxon>Poaceae</taxon>
        <taxon>PACMAD clade</taxon>
        <taxon>Panicoideae</taxon>
        <taxon>Panicodae</taxon>
        <taxon>Paniceae</taxon>
        <taxon>Cenchrinae</taxon>
        <taxon>Setaria</taxon>
    </lineage>
</organism>
<dbReference type="Proteomes" id="UP000004995">
    <property type="component" value="Unassembled WGS sequence"/>
</dbReference>
<reference evidence="2" key="1">
    <citation type="journal article" date="2012" name="Nat. Biotechnol.">
        <title>Reference genome sequence of the model plant Setaria.</title>
        <authorList>
            <person name="Bennetzen J.L."/>
            <person name="Schmutz J."/>
            <person name="Wang H."/>
            <person name="Percifield R."/>
            <person name="Hawkins J."/>
            <person name="Pontaroli A.C."/>
            <person name="Estep M."/>
            <person name="Feng L."/>
            <person name="Vaughn J.N."/>
            <person name="Grimwood J."/>
            <person name="Jenkins J."/>
            <person name="Barry K."/>
            <person name="Lindquist E."/>
            <person name="Hellsten U."/>
            <person name="Deshpande S."/>
            <person name="Wang X."/>
            <person name="Wu X."/>
            <person name="Mitros T."/>
            <person name="Triplett J."/>
            <person name="Yang X."/>
            <person name="Ye C.Y."/>
            <person name="Mauro-Herrera M."/>
            <person name="Wang L."/>
            <person name="Li P."/>
            <person name="Sharma M."/>
            <person name="Sharma R."/>
            <person name="Ronald P.C."/>
            <person name="Panaud O."/>
            <person name="Kellogg E.A."/>
            <person name="Brutnell T.P."/>
            <person name="Doust A.N."/>
            <person name="Tuskan G.A."/>
            <person name="Rokhsar D."/>
            <person name="Devos K.M."/>
        </authorList>
    </citation>
    <scope>NUCLEOTIDE SEQUENCE [LARGE SCALE GENOMIC DNA]</scope>
    <source>
        <strain evidence="2">cv. Yugu1</strain>
    </source>
</reference>
<reference evidence="1" key="2">
    <citation type="submission" date="2018-08" db="UniProtKB">
        <authorList>
            <consortium name="EnsemblPlants"/>
        </authorList>
    </citation>
    <scope>IDENTIFICATION</scope>
    <source>
        <strain evidence="1">Yugu1</strain>
    </source>
</reference>
<dbReference type="InParanoid" id="K3XTN8"/>
<keyword evidence="2" id="KW-1185">Reference proteome</keyword>
<proteinExistence type="predicted"/>
<protein>
    <submittedName>
        <fullName evidence="1">Uncharacterized protein</fullName>
    </submittedName>
</protein>
<evidence type="ECO:0000313" key="1">
    <source>
        <dbReference type="EnsemblPlants" id="KQL06371"/>
    </source>
</evidence>
<dbReference type="Gramene" id="KQL06371">
    <property type="protein sequence ID" value="KQL06371"/>
    <property type="gene ID" value="SETIT_005295mg"/>
</dbReference>
<sequence length="36" mass="4199">MPGYLMVSDCFLKYYFSFLVDRSRAKLLTALVISHL</sequence>
<name>K3XTN8_SETIT</name>
<accession>K3XTN8</accession>